<dbReference type="PRINTS" id="PR00024">
    <property type="entry name" value="HOMEOBOX"/>
</dbReference>
<dbReference type="GO" id="GO:0005634">
    <property type="term" value="C:nucleus"/>
    <property type="evidence" value="ECO:0007669"/>
    <property type="project" value="UniProtKB-SubCell"/>
</dbReference>
<evidence type="ECO:0000256" key="4">
    <source>
        <dbReference type="ARBA" id="ARBA00023242"/>
    </source>
</evidence>
<evidence type="ECO:0000256" key="6">
    <source>
        <dbReference type="RuleBase" id="RU000682"/>
    </source>
</evidence>
<dbReference type="CDD" id="cd00086">
    <property type="entry name" value="homeodomain"/>
    <property type="match status" value="1"/>
</dbReference>
<accession>A0AAD9QCF7</accession>
<keyword evidence="3 5" id="KW-0371">Homeobox</keyword>
<dbReference type="InterPro" id="IPR017970">
    <property type="entry name" value="Homeobox_CS"/>
</dbReference>
<keyword evidence="2 5" id="KW-0238">DNA-binding</keyword>
<dbReference type="InterPro" id="IPR009057">
    <property type="entry name" value="Homeodomain-like_sf"/>
</dbReference>
<dbReference type="GO" id="GO:0003677">
    <property type="term" value="F:DNA binding"/>
    <property type="evidence" value="ECO:0007669"/>
    <property type="project" value="UniProtKB-UniRule"/>
</dbReference>
<feature type="DNA-binding region" description="Homeobox" evidence="5">
    <location>
        <begin position="116"/>
        <end position="175"/>
    </location>
</feature>
<organism evidence="8 9">
    <name type="scientific">Acropora cervicornis</name>
    <name type="common">Staghorn coral</name>
    <dbReference type="NCBI Taxonomy" id="6130"/>
    <lineage>
        <taxon>Eukaryota</taxon>
        <taxon>Metazoa</taxon>
        <taxon>Cnidaria</taxon>
        <taxon>Anthozoa</taxon>
        <taxon>Hexacorallia</taxon>
        <taxon>Scleractinia</taxon>
        <taxon>Astrocoeniina</taxon>
        <taxon>Acroporidae</taxon>
        <taxon>Acropora</taxon>
    </lineage>
</organism>
<evidence type="ECO:0000313" key="9">
    <source>
        <dbReference type="Proteomes" id="UP001249851"/>
    </source>
</evidence>
<dbReference type="InterPro" id="IPR001356">
    <property type="entry name" value="HD"/>
</dbReference>
<keyword evidence="9" id="KW-1185">Reference proteome</keyword>
<evidence type="ECO:0000313" key="8">
    <source>
        <dbReference type="EMBL" id="KAK2558660.1"/>
    </source>
</evidence>
<reference evidence="8" key="1">
    <citation type="journal article" date="2023" name="G3 (Bethesda)">
        <title>Whole genome assembly and annotation of the endangered Caribbean coral Acropora cervicornis.</title>
        <authorList>
            <person name="Selwyn J.D."/>
            <person name="Vollmer S.V."/>
        </authorList>
    </citation>
    <scope>NUCLEOTIDE SEQUENCE</scope>
    <source>
        <strain evidence="8">K2</strain>
    </source>
</reference>
<proteinExistence type="predicted"/>
<dbReference type="PROSITE" id="PS00027">
    <property type="entry name" value="HOMEOBOX_1"/>
    <property type="match status" value="1"/>
</dbReference>
<dbReference type="Gene3D" id="1.10.10.60">
    <property type="entry name" value="Homeodomain-like"/>
    <property type="match status" value="1"/>
</dbReference>
<comment type="caution">
    <text evidence="8">The sequence shown here is derived from an EMBL/GenBank/DDBJ whole genome shotgun (WGS) entry which is preliminary data.</text>
</comment>
<dbReference type="Proteomes" id="UP001249851">
    <property type="component" value="Unassembled WGS sequence"/>
</dbReference>
<dbReference type="GO" id="GO:0000981">
    <property type="term" value="F:DNA-binding transcription factor activity, RNA polymerase II-specific"/>
    <property type="evidence" value="ECO:0007669"/>
    <property type="project" value="InterPro"/>
</dbReference>
<name>A0AAD9QCF7_ACRCE</name>
<dbReference type="EMBL" id="JARQWQ010000043">
    <property type="protein sequence ID" value="KAK2558660.1"/>
    <property type="molecule type" value="Genomic_DNA"/>
</dbReference>
<dbReference type="PANTHER" id="PTHR24333">
    <property type="entry name" value="HOMEO BOX HB9 LIKE A-RELATED"/>
    <property type="match status" value="1"/>
</dbReference>
<evidence type="ECO:0000256" key="2">
    <source>
        <dbReference type="ARBA" id="ARBA00023125"/>
    </source>
</evidence>
<comment type="subcellular location">
    <subcellularLocation>
        <location evidence="1 5 6">Nucleus</location>
    </subcellularLocation>
</comment>
<dbReference type="SUPFAM" id="SSF46689">
    <property type="entry name" value="Homeodomain-like"/>
    <property type="match status" value="1"/>
</dbReference>
<evidence type="ECO:0000256" key="5">
    <source>
        <dbReference type="PROSITE-ProRule" id="PRU00108"/>
    </source>
</evidence>
<dbReference type="Pfam" id="PF00046">
    <property type="entry name" value="Homeodomain"/>
    <property type="match status" value="1"/>
</dbReference>
<evidence type="ECO:0000256" key="1">
    <source>
        <dbReference type="ARBA" id="ARBA00004123"/>
    </source>
</evidence>
<keyword evidence="4 5" id="KW-0539">Nucleus</keyword>
<evidence type="ECO:0000256" key="3">
    <source>
        <dbReference type="ARBA" id="ARBA00023155"/>
    </source>
</evidence>
<dbReference type="InterPro" id="IPR020479">
    <property type="entry name" value="HD_metazoa"/>
</dbReference>
<dbReference type="PROSITE" id="PS50071">
    <property type="entry name" value="HOMEOBOX_2"/>
    <property type="match status" value="1"/>
</dbReference>
<evidence type="ECO:0000259" key="7">
    <source>
        <dbReference type="PROSITE" id="PS50071"/>
    </source>
</evidence>
<feature type="domain" description="Homeobox" evidence="7">
    <location>
        <begin position="114"/>
        <end position="174"/>
    </location>
</feature>
<dbReference type="InterPro" id="IPR050848">
    <property type="entry name" value="Homeobox_TF"/>
</dbReference>
<gene>
    <name evidence="8" type="ORF">P5673_018854</name>
</gene>
<dbReference type="AlphaFoldDB" id="A0AAD9QCF7"/>
<dbReference type="SMART" id="SM00389">
    <property type="entry name" value="HOX"/>
    <property type="match status" value="1"/>
</dbReference>
<sequence length="210" mass="24226">MSATVKYGSAFSPVIPSKTALNHPFSIRNLLSLDKQTREETAKGNKTIAGALFPYSKPRKADVRFIRDSVIAAEDLNVIATDNLWPAWVYATRYSRHGIPAANYTNPRKPRKAIKRQKQRPLFSPEQLKRLEEEFVNEKYISKSRRCKLASEISLTEAQVRTWFQNRRTRWRKEVHEEEEDPSWTTHSGITPQTGVINANCMIMQAYCQI</sequence>
<dbReference type="PANTHER" id="PTHR24333:SF5">
    <property type="entry name" value="VENT HOMEOBOX"/>
    <property type="match status" value="1"/>
</dbReference>
<protein>
    <submittedName>
        <fullName evidence="8">Segmentation polarity homeobox protein engrailed</fullName>
    </submittedName>
</protein>
<reference evidence="8" key="2">
    <citation type="journal article" date="2023" name="Science">
        <title>Genomic signatures of disease resistance in endangered staghorn corals.</title>
        <authorList>
            <person name="Vollmer S.V."/>
            <person name="Selwyn J.D."/>
            <person name="Despard B.A."/>
            <person name="Roesel C.L."/>
        </authorList>
    </citation>
    <scope>NUCLEOTIDE SEQUENCE</scope>
    <source>
        <strain evidence="8">K2</strain>
    </source>
</reference>